<keyword evidence="2 7" id="KW-0813">Transport</keyword>
<feature type="transmembrane region" description="Helical" evidence="7">
    <location>
        <begin position="31"/>
        <end position="50"/>
    </location>
</feature>
<accession>A0A371P6G3</accession>
<evidence type="ECO:0000256" key="5">
    <source>
        <dbReference type="ARBA" id="ARBA00022989"/>
    </source>
</evidence>
<dbReference type="FunFam" id="1.10.3720.10:FF:000003">
    <property type="entry name" value="Aliphatic sulfonate ABC transporter permease"/>
    <property type="match status" value="1"/>
</dbReference>
<evidence type="ECO:0000256" key="1">
    <source>
        <dbReference type="ARBA" id="ARBA00004651"/>
    </source>
</evidence>
<dbReference type="PANTHER" id="PTHR30151:SF38">
    <property type="entry name" value="ALIPHATIC SULFONATES TRANSPORT PERMEASE PROTEIN SSUC-RELATED"/>
    <property type="match status" value="1"/>
</dbReference>
<feature type="transmembrane region" description="Helical" evidence="7">
    <location>
        <begin position="197"/>
        <end position="219"/>
    </location>
</feature>
<feature type="domain" description="ABC transmembrane type-1" evidence="8">
    <location>
        <begin position="78"/>
        <end position="257"/>
    </location>
</feature>
<comment type="similarity">
    <text evidence="7">Belongs to the binding-protein-dependent transport system permease family.</text>
</comment>
<evidence type="ECO:0000256" key="7">
    <source>
        <dbReference type="RuleBase" id="RU363032"/>
    </source>
</evidence>
<dbReference type="GO" id="GO:0042918">
    <property type="term" value="P:alkanesulfonate transmembrane transport"/>
    <property type="evidence" value="ECO:0007669"/>
    <property type="project" value="UniProtKB-ARBA"/>
</dbReference>
<feature type="transmembrane region" description="Helical" evidence="7">
    <location>
        <begin position="118"/>
        <end position="138"/>
    </location>
</feature>
<evidence type="ECO:0000313" key="10">
    <source>
        <dbReference type="Proteomes" id="UP000261905"/>
    </source>
</evidence>
<keyword evidence="10" id="KW-1185">Reference proteome</keyword>
<comment type="subcellular location">
    <subcellularLocation>
        <location evidence="1 7">Cell membrane</location>
        <topology evidence="1 7">Multi-pass membrane protein</topology>
    </subcellularLocation>
</comment>
<dbReference type="EMBL" id="QUBQ01000005">
    <property type="protein sequence ID" value="REK71531.1"/>
    <property type="molecule type" value="Genomic_DNA"/>
</dbReference>
<evidence type="ECO:0000259" key="8">
    <source>
        <dbReference type="PROSITE" id="PS50928"/>
    </source>
</evidence>
<sequence length="274" mass="30306">MSRSAWKVKSVTASEEAPDWLSRIPKPLHGWILPVVLIAIWQFVSGMGYVSETFLPAPSVIAKSFFTLAASGELFQHIAISMYRAMLGFLLGGTLGLLLGLAVGFGKLAEKTLDPSLQMLRTVPLLAVIPLFILWFGYGEFSKVLLIGLGAFFPVYVNTFLGIRGTDAKLYEVSRIFQYTKLQQVTKLIIPSALPNILLGVRLSLGVSWLLLVVAEMMATNRGVGYMIQDARVYSETEIVFVGIVLFALVGKLSDSAVRLLEARWLLWRDTYRG</sequence>
<dbReference type="OrthoDB" id="9804353at2"/>
<dbReference type="InterPro" id="IPR035906">
    <property type="entry name" value="MetI-like_sf"/>
</dbReference>
<dbReference type="PROSITE" id="PS50928">
    <property type="entry name" value="ABC_TM1"/>
    <property type="match status" value="1"/>
</dbReference>
<feature type="transmembrane region" description="Helical" evidence="7">
    <location>
        <begin position="239"/>
        <end position="261"/>
    </location>
</feature>
<dbReference type="Pfam" id="PF00528">
    <property type="entry name" value="BPD_transp_1"/>
    <property type="match status" value="1"/>
</dbReference>
<keyword evidence="6 7" id="KW-0472">Membrane</keyword>
<dbReference type="PANTHER" id="PTHR30151">
    <property type="entry name" value="ALKANE SULFONATE ABC TRANSPORTER-RELATED, MEMBRANE SUBUNIT"/>
    <property type="match status" value="1"/>
</dbReference>
<evidence type="ECO:0000256" key="4">
    <source>
        <dbReference type="ARBA" id="ARBA00022692"/>
    </source>
</evidence>
<dbReference type="InterPro" id="IPR000515">
    <property type="entry name" value="MetI-like"/>
</dbReference>
<evidence type="ECO:0000256" key="3">
    <source>
        <dbReference type="ARBA" id="ARBA00022475"/>
    </source>
</evidence>
<dbReference type="RefSeq" id="WP_116048806.1">
    <property type="nucleotide sequence ID" value="NZ_QUBQ01000005.1"/>
</dbReference>
<dbReference type="CDD" id="cd06261">
    <property type="entry name" value="TM_PBP2"/>
    <property type="match status" value="1"/>
</dbReference>
<reference evidence="9 10" key="1">
    <citation type="submission" date="2018-08" db="EMBL/GenBank/DDBJ databases">
        <title>Paenibacillus sp. M4BSY-1, whole genome shotgun sequence.</title>
        <authorList>
            <person name="Tuo L."/>
        </authorList>
    </citation>
    <scope>NUCLEOTIDE SEQUENCE [LARGE SCALE GENOMIC DNA]</scope>
    <source>
        <strain evidence="9 10">M4BSY-1</strain>
    </source>
</reference>
<dbReference type="Proteomes" id="UP000261905">
    <property type="component" value="Unassembled WGS sequence"/>
</dbReference>
<comment type="caution">
    <text evidence="9">The sequence shown here is derived from an EMBL/GenBank/DDBJ whole genome shotgun (WGS) entry which is preliminary data.</text>
</comment>
<name>A0A371P6G3_9BACL</name>
<dbReference type="Gene3D" id="1.10.3720.10">
    <property type="entry name" value="MetI-like"/>
    <property type="match status" value="1"/>
</dbReference>
<gene>
    <name evidence="9" type="ORF">DX130_21260</name>
</gene>
<dbReference type="GO" id="GO:0005886">
    <property type="term" value="C:plasma membrane"/>
    <property type="evidence" value="ECO:0007669"/>
    <property type="project" value="UniProtKB-SubCell"/>
</dbReference>
<feature type="transmembrane region" description="Helical" evidence="7">
    <location>
        <begin position="85"/>
        <end position="106"/>
    </location>
</feature>
<evidence type="ECO:0000256" key="2">
    <source>
        <dbReference type="ARBA" id="ARBA00022448"/>
    </source>
</evidence>
<evidence type="ECO:0000313" key="9">
    <source>
        <dbReference type="EMBL" id="REK71531.1"/>
    </source>
</evidence>
<evidence type="ECO:0000256" key="6">
    <source>
        <dbReference type="ARBA" id="ARBA00023136"/>
    </source>
</evidence>
<dbReference type="SUPFAM" id="SSF161098">
    <property type="entry name" value="MetI-like"/>
    <property type="match status" value="1"/>
</dbReference>
<protein>
    <submittedName>
        <fullName evidence="9">ABC transporter permease</fullName>
    </submittedName>
</protein>
<keyword evidence="4 7" id="KW-0812">Transmembrane</keyword>
<keyword evidence="3" id="KW-1003">Cell membrane</keyword>
<proteinExistence type="inferred from homology"/>
<dbReference type="AlphaFoldDB" id="A0A371P6G3"/>
<feature type="transmembrane region" description="Helical" evidence="7">
    <location>
        <begin position="144"/>
        <end position="163"/>
    </location>
</feature>
<organism evidence="9 10">
    <name type="scientific">Paenibacillus paeoniae</name>
    <dbReference type="NCBI Taxonomy" id="2292705"/>
    <lineage>
        <taxon>Bacteria</taxon>
        <taxon>Bacillati</taxon>
        <taxon>Bacillota</taxon>
        <taxon>Bacilli</taxon>
        <taxon>Bacillales</taxon>
        <taxon>Paenibacillaceae</taxon>
        <taxon>Paenibacillus</taxon>
    </lineage>
</organism>
<keyword evidence="5 7" id="KW-1133">Transmembrane helix</keyword>